<dbReference type="Pfam" id="PF13460">
    <property type="entry name" value="NAD_binding_10"/>
    <property type="match status" value="1"/>
</dbReference>
<accession>A0ABV9HB66</accession>
<dbReference type="InterPro" id="IPR036291">
    <property type="entry name" value="NAD(P)-bd_dom_sf"/>
</dbReference>
<dbReference type="InterPro" id="IPR016040">
    <property type="entry name" value="NAD(P)-bd_dom"/>
</dbReference>
<evidence type="ECO:0000313" key="2">
    <source>
        <dbReference type="EMBL" id="MFC4627223.1"/>
    </source>
</evidence>
<dbReference type="PANTHER" id="PTHR43162:SF1">
    <property type="entry name" value="PRESTALK A DIFFERENTIATION PROTEIN A"/>
    <property type="match status" value="1"/>
</dbReference>
<organism evidence="2 3">
    <name type="scientific">Promicromonospora alba</name>
    <dbReference type="NCBI Taxonomy" id="1616110"/>
    <lineage>
        <taxon>Bacteria</taxon>
        <taxon>Bacillati</taxon>
        <taxon>Actinomycetota</taxon>
        <taxon>Actinomycetes</taxon>
        <taxon>Micrococcales</taxon>
        <taxon>Promicromonosporaceae</taxon>
        <taxon>Promicromonospora</taxon>
    </lineage>
</organism>
<dbReference type="EMBL" id="JBHSFI010000001">
    <property type="protein sequence ID" value="MFC4627223.1"/>
    <property type="molecule type" value="Genomic_DNA"/>
</dbReference>
<dbReference type="Gene3D" id="3.40.50.720">
    <property type="entry name" value="NAD(P)-binding Rossmann-like Domain"/>
    <property type="match status" value="1"/>
</dbReference>
<keyword evidence="3" id="KW-1185">Reference proteome</keyword>
<protein>
    <submittedName>
        <fullName evidence="2">NAD(P)H-binding protein</fullName>
    </submittedName>
</protein>
<reference evidence="3" key="1">
    <citation type="journal article" date="2019" name="Int. J. Syst. Evol. Microbiol.">
        <title>The Global Catalogue of Microorganisms (GCM) 10K type strain sequencing project: providing services to taxonomists for standard genome sequencing and annotation.</title>
        <authorList>
            <consortium name="The Broad Institute Genomics Platform"/>
            <consortium name="The Broad Institute Genome Sequencing Center for Infectious Disease"/>
            <person name="Wu L."/>
            <person name="Ma J."/>
        </authorList>
    </citation>
    <scope>NUCLEOTIDE SEQUENCE [LARGE SCALE GENOMIC DNA]</scope>
    <source>
        <strain evidence="3">CCUG 42722</strain>
    </source>
</reference>
<evidence type="ECO:0000313" key="3">
    <source>
        <dbReference type="Proteomes" id="UP001596011"/>
    </source>
</evidence>
<comment type="caution">
    <text evidence="2">The sequence shown here is derived from an EMBL/GenBank/DDBJ whole genome shotgun (WGS) entry which is preliminary data.</text>
</comment>
<dbReference type="InterPro" id="IPR051604">
    <property type="entry name" value="Ergot_Alk_Oxidoreductase"/>
</dbReference>
<dbReference type="Proteomes" id="UP001596011">
    <property type="component" value="Unassembled WGS sequence"/>
</dbReference>
<gene>
    <name evidence="2" type="ORF">ACFO6V_03190</name>
</gene>
<feature type="domain" description="NAD(P)-binding" evidence="1">
    <location>
        <begin position="10"/>
        <end position="172"/>
    </location>
</feature>
<sequence length="278" mass="29659">MSDELILVTGATGKTGRRVVRLLRERGIPVRAGSRSGSIRFDWDDPATWEPALRGVTATYLVVPTLGAPQATEAVAAFARQAAGLGVRRAVLVSLPAEGTADHGPVAAAERALGEAGLEWTALRLRWFFQNFSEDFLRDPVLGGEVRLPAGEALEAFVDADDIAEVAVAALTGSGHDGKVYELTGPRLLTFHDTVAAIAEATGRDVRYVPLTAEEYADEQRALGVPEEWVQVSDGFYAQFRAGNLASVSDDVERVLGRPPRDFADFVKAAAADGAWSA</sequence>
<proteinExistence type="predicted"/>
<dbReference type="RefSeq" id="WP_377132107.1">
    <property type="nucleotide sequence ID" value="NZ_JBHSFI010000001.1"/>
</dbReference>
<dbReference type="SUPFAM" id="SSF51735">
    <property type="entry name" value="NAD(P)-binding Rossmann-fold domains"/>
    <property type="match status" value="1"/>
</dbReference>
<evidence type="ECO:0000259" key="1">
    <source>
        <dbReference type="Pfam" id="PF13460"/>
    </source>
</evidence>
<dbReference type="Gene3D" id="3.90.25.10">
    <property type="entry name" value="UDP-galactose 4-epimerase, domain 1"/>
    <property type="match status" value="1"/>
</dbReference>
<dbReference type="PANTHER" id="PTHR43162">
    <property type="match status" value="1"/>
</dbReference>
<name>A0ABV9HB66_9MICO</name>